<dbReference type="EMBL" id="JAEKNS010000135">
    <property type="protein sequence ID" value="MBJ7595855.1"/>
    <property type="molecule type" value="Genomic_DNA"/>
</dbReference>
<evidence type="ECO:0000313" key="2">
    <source>
        <dbReference type="Proteomes" id="UP000606991"/>
    </source>
</evidence>
<protein>
    <submittedName>
        <fullName evidence="1">DNA-binding protein</fullName>
    </submittedName>
</protein>
<proteinExistence type="predicted"/>
<organism evidence="1 2">
    <name type="scientific">Candidatus Aeolococcus gillhamiae</name>
    <dbReference type="NCBI Taxonomy" id="3127015"/>
    <lineage>
        <taxon>Bacteria</taxon>
        <taxon>Bacillati</taxon>
        <taxon>Candidatus Dormiibacterota</taxon>
        <taxon>Candidatus Dormibacteria</taxon>
        <taxon>Candidatus Aeolococcales</taxon>
        <taxon>Candidatus Aeolococcaceae</taxon>
        <taxon>Candidatus Aeolococcus</taxon>
    </lineage>
</organism>
<dbReference type="Gene3D" id="1.10.150.20">
    <property type="entry name" value="5' to 3' exonuclease, C-terminal subdomain"/>
    <property type="match status" value="1"/>
</dbReference>
<dbReference type="RefSeq" id="WP_337313361.1">
    <property type="nucleotide sequence ID" value="NZ_JAEKNS010000135.1"/>
</dbReference>
<sequence length="68" mass="7198">MTRDKTGGALMPTLAAPARRALEHAQYTRLSQFCDVTEAELLTLHGMGPQAVAAIRAALEENGLSFAG</sequence>
<accession>A0A934JZM0</accession>
<name>A0A934JZM0_9BACT</name>
<keyword evidence="1" id="KW-0238">DNA-binding</keyword>
<comment type="caution">
    <text evidence="1">The sequence shown here is derived from an EMBL/GenBank/DDBJ whole genome shotgun (WGS) entry which is preliminary data.</text>
</comment>
<gene>
    <name evidence="1" type="ORF">JF886_13555</name>
</gene>
<dbReference type="GO" id="GO:0003677">
    <property type="term" value="F:DNA binding"/>
    <property type="evidence" value="ECO:0007669"/>
    <property type="project" value="UniProtKB-KW"/>
</dbReference>
<reference evidence="1 2" key="1">
    <citation type="submission" date="2020-10" db="EMBL/GenBank/DDBJ databases">
        <title>Ca. Dormibacterota MAGs.</title>
        <authorList>
            <person name="Montgomery K."/>
        </authorList>
    </citation>
    <scope>NUCLEOTIDE SEQUENCE [LARGE SCALE GENOMIC DNA]</scope>
    <source>
        <strain evidence="1">SC8812_S17_18</strain>
    </source>
</reference>
<dbReference type="SUPFAM" id="SSF47789">
    <property type="entry name" value="C-terminal domain of RNA polymerase alpha subunit"/>
    <property type="match status" value="1"/>
</dbReference>
<evidence type="ECO:0000313" key="1">
    <source>
        <dbReference type="EMBL" id="MBJ7595855.1"/>
    </source>
</evidence>
<dbReference type="AlphaFoldDB" id="A0A934JZM0"/>
<dbReference type="Proteomes" id="UP000606991">
    <property type="component" value="Unassembled WGS sequence"/>
</dbReference>